<gene>
    <name evidence="2" type="ORF">C7476_107118</name>
</gene>
<evidence type="ECO:0000313" key="3">
    <source>
        <dbReference type="Proteomes" id="UP000253324"/>
    </source>
</evidence>
<sequence>MMQILAGLILAFAVVGAARADEAAFLQSLEGKWEGNGAVRIRTNLPSMTVSCTFDSATTPSSLALEGRCTGLMVMSRAVAVNLTSSGGRYTGSYTGSATGVARLSGTRRGNAINLGILWAKNVNGDRKAQITMRKVGNNGMVLTTTDMDPRSRTSVVTSEINLVRN</sequence>
<proteinExistence type="predicted"/>
<accession>A0A368YT07</accession>
<name>A0A368YT07_9HYPH</name>
<reference evidence="2 3" key="1">
    <citation type="submission" date="2018-07" db="EMBL/GenBank/DDBJ databases">
        <title>Genomic Encyclopedia of Type Strains, Phase III (KMG-III): the genomes of soil and plant-associated and newly described type strains.</title>
        <authorList>
            <person name="Whitman W."/>
        </authorList>
    </citation>
    <scope>NUCLEOTIDE SEQUENCE [LARGE SCALE GENOMIC DNA]</scope>
    <source>
        <strain evidence="2 3">31-25a</strain>
    </source>
</reference>
<dbReference type="AlphaFoldDB" id="A0A368YT07"/>
<evidence type="ECO:0000256" key="1">
    <source>
        <dbReference type="SAM" id="SignalP"/>
    </source>
</evidence>
<protein>
    <submittedName>
        <fullName evidence="2">Uncharacterized protein</fullName>
    </submittedName>
</protein>
<keyword evidence="3" id="KW-1185">Reference proteome</keyword>
<keyword evidence="1" id="KW-0732">Signal</keyword>
<evidence type="ECO:0000313" key="2">
    <source>
        <dbReference type="EMBL" id="RCW82708.1"/>
    </source>
</evidence>
<feature type="chain" id="PRO_5017033744" evidence="1">
    <location>
        <begin position="21"/>
        <end position="166"/>
    </location>
</feature>
<dbReference type="Proteomes" id="UP000253324">
    <property type="component" value="Unassembled WGS sequence"/>
</dbReference>
<comment type="caution">
    <text evidence="2">The sequence shown here is derived from an EMBL/GenBank/DDBJ whole genome shotgun (WGS) entry which is preliminary data.</text>
</comment>
<organism evidence="2 3">
    <name type="scientific">Phyllobacterium bourgognense</name>
    <dbReference type="NCBI Taxonomy" id="314236"/>
    <lineage>
        <taxon>Bacteria</taxon>
        <taxon>Pseudomonadati</taxon>
        <taxon>Pseudomonadota</taxon>
        <taxon>Alphaproteobacteria</taxon>
        <taxon>Hyphomicrobiales</taxon>
        <taxon>Phyllobacteriaceae</taxon>
        <taxon>Phyllobacterium</taxon>
    </lineage>
</organism>
<dbReference type="EMBL" id="QPJM01000007">
    <property type="protein sequence ID" value="RCW82708.1"/>
    <property type="molecule type" value="Genomic_DNA"/>
</dbReference>
<feature type="signal peptide" evidence="1">
    <location>
        <begin position="1"/>
        <end position="20"/>
    </location>
</feature>
<dbReference type="OrthoDB" id="7889051at2"/>